<evidence type="ECO:0000313" key="3">
    <source>
        <dbReference type="Proteomes" id="UP000004995"/>
    </source>
</evidence>
<dbReference type="InParanoid" id="K3XNA3"/>
<accession>K3XNA3</accession>
<sequence length="116" mass="12946">MRLASGRASGGATPHPLAAKAARPAPNVCPEVISSFIDFERSPGMIRVEFVFVPCACDAAAARGAFSFCYREKTVLAGDTSTRQRKMYLCWRLGTRYDRSPFLQCKMYLCWRLGTR</sequence>
<name>K3XNA3_SETIT</name>
<dbReference type="EnsemblPlants" id="KQL05031">
    <property type="protein sequence ID" value="KQL05031"/>
    <property type="gene ID" value="SETIT_003376mg"/>
</dbReference>
<dbReference type="HOGENOM" id="CLU_2101156_0_0_1"/>
<dbReference type="Proteomes" id="UP000004995">
    <property type="component" value="Unassembled WGS sequence"/>
</dbReference>
<dbReference type="EMBL" id="AGNK02002960">
    <property type="status" value="NOT_ANNOTATED_CDS"/>
    <property type="molecule type" value="Genomic_DNA"/>
</dbReference>
<reference evidence="3" key="1">
    <citation type="journal article" date="2012" name="Nat. Biotechnol.">
        <title>Reference genome sequence of the model plant Setaria.</title>
        <authorList>
            <person name="Bennetzen J.L."/>
            <person name="Schmutz J."/>
            <person name="Wang H."/>
            <person name="Percifield R."/>
            <person name="Hawkins J."/>
            <person name="Pontaroli A.C."/>
            <person name="Estep M."/>
            <person name="Feng L."/>
            <person name="Vaughn J.N."/>
            <person name="Grimwood J."/>
            <person name="Jenkins J."/>
            <person name="Barry K."/>
            <person name="Lindquist E."/>
            <person name="Hellsten U."/>
            <person name="Deshpande S."/>
            <person name="Wang X."/>
            <person name="Wu X."/>
            <person name="Mitros T."/>
            <person name="Triplett J."/>
            <person name="Yang X."/>
            <person name="Ye C.Y."/>
            <person name="Mauro-Herrera M."/>
            <person name="Wang L."/>
            <person name="Li P."/>
            <person name="Sharma M."/>
            <person name="Sharma R."/>
            <person name="Ronald P.C."/>
            <person name="Panaud O."/>
            <person name="Kellogg E.A."/>
            <person name="Brutnell T.P."/>
            <person name="Doust A.N."/>
            <person name="Tuskan G.A."/>
            <person name="Rokhsar D."/>
            <person name="Devos K.M."/>
        </authorList>
    </citation>
    <scope>NUCLEOTIDE SEQUENCE [LARGE SCALE GENOMIC DNA]</scope>
    <source>
        <strain evidence="3">cv. Yugu1</strain>
    </source>
</reference>
<evidence type="ECO:0000256" key="1">
    <source>
        <dbReference type="SAM" id="MobiDB-lite"/>
    </source>
</evidence>
<feature type="region of interest" description="Disordered" evidence="1">
    <location>
        <begin position="1"/>
        <end position="23"/>
    </location>
</feature>
<keyword evidence="3" id="KW-1185">Reference proteome</keyword>
<organism evidence="2 3">
    <name type="scientific">Setaria italica</name>
    <name type="common">Foxtail millet</name>
    <name type="synonym">Panicum italicum</name>
    <dbReference type="NCBI Taxonomy" id="4555"/>
    <lineage>
        <taxon>Eukaryota</taxon>
        <taxon>Viridiplantae</taxon>
        <taxon>Streptophyta</taxon>
        <taxon>Embryophyta</taxon>
        <taxon>Tracheophyta</taxon>
        <taxon>Spermatophyta</taxon>
        <taxon>Magnoliopsida</taxon>
        <taxon>Liliopsida</taxon>
        <taxon>Poales</taxon>
        <taxon>Poaceae</taxon>
        <taxon>PACMAD clade</taxon>
        <taxon>Panicoideae</taxon>
        <taxon>Panicodae</taxon>
        <taxon>Paniceae</taxon>
        <taxon>Cenchrinae</taxon>
        <taxon>Setaria</taxon>
    </lineage>
</organism>
<evidence type="ECO:0000313" key="2">
    <source>
        <dbReference type="EnsemblPlants" id="KQL05031"/>
    </source>
</evidence>
<reference evidence="2" key="2">
    <citation type="submission" date="2018-08" db="UniProtKB">
        <authorList>
            <consortium name="EnsemblPlants"/>
        </authorList>
    </citation>
    <scope>IDENTIFICATION</scope>
    <source>
        <strain evidence="2">Yugu1</strain>
    </source>
</reference>
<protein>
    <submittedName>
        <fullName evidence="2">Uncharacterized protein</fullName>
    </submittedName>
</protein>
<proteinExistence type="predicted"/>
<dbReference type="AlphaFoldDB" id="K3XNA3"/>
<dbReference type="Gramene" id="KQL05031">
    <property type="protein sequence ID" value="KQL05031"/>
    <property type="gene ID" value="SETIT_003376mg"/>
</dbReference>